<dbReference type="SUPFAM" id="SSF52540">
    <property type="entry name" value="P-loop containing nucleoside triphosphate hydrolases"/>
    <property type="match status" value="1"/>
</dbReference>
<feature type="compositionally biased region" description="Low complexity" evidence="1">
    <location>
        <begin position="606"/>
        <end position="624"/>
    </location>
</feature>
<feature type="region of interest" description="Disordered" evidence="1">
    <location>
        <begin position="478"/>
        <end position="630"/>
    </location>
</feature>
<keyword evidence="4" id="KW-1185">Reference proteome</keyword>
<dbReference type="Pfam" id="PF07693">
    <property type="entry name" value="KAP_NTPase"/>
    <property type="match status" value="1"/>
</dbReference>
<dbReference type="InterPro" id="IPR027417">
    <property type="entry name" value="P-loop_NTPase"/>
</dbReference>
<feature type="compositionally biased region" description="Basic and acidic residues" evidence="1">
    <location>
        <begin position="518"/>
        <end position="537"/>
    </location>
</feature>
<evidence type="ECO:0000259" key="2">
    <source>
        <dbReference type="Pfam" id="PF07693"/>
    </source>
</evidence>
<evidence type="ECO:0000313" key="4">
    <source>
        <dbReference type="Proteomes" id="UP000236754"/>
    </source>
</evidence>
<dbReference type="PANTHER" id="PTHR22674:SF6">
    <property type="entry name" value="NTPASE KAP FAMILY P-LOOP DOMAIN-CONTAINING PROTEIN 1"/>
    <property type="match status" value="1"/>
</dbReference>
<dbReference type="EMBL" id="FNVU01000002">
    <property type="protein sequence ID" value="SEF79513.1"/>
    <property type="molecule type" value="Genomic_DNA"/>
</dbReference>
<dbReference type="Proteomes" id="UP000236754">
    <property type="component" value="Unassembled WGS sequence"/>
</dbReference>
<feature type="domain" description="KAP NTPase" evidence="2">
    <location>
        <begin position="47"/>
        <end position="320"/>
    </location>
</feature>
<reference evidence="3 4" key="1">
    <citation type="submission" date="2016-10" db="EMBL/GenBank/DDBJ databases">
        <authorList>
            <person name="de Groot N.N."/>
        </authorList>
    </citation>
    <scope>NUCLEOTIDE SEQUENCE [LARGE SCALE GENOMIC DNA]</scope>
    <source>
        <strain evidence="3 4">CGMCC 4.2023</strain>
    </source>
</reference>
<name>A0A1H5UWX2_9ACTN</name>
<sequence length="755" mass="81151">MAHPPSHGLRPAVPGAVEMRTRSGLALLNDEPVSAPDADQLGAGWAAAQLSALLLASRDSTPFSLAVEASWGMGKSSLMRLMDAQLRETGGVHTVWYNAWSSTGADALEGLIKSVLAQFDRNILRRALRRMQGRGGAARLLRALTLVAAGPLGVAGMVDALWRALSADATTRNDMREALRTLVAEWTAAPRRGAPGRLLVIFIDDLDRCSQETVLTLCEALKVYLDVPGLAFVIGCDREAMSEGGMLDNLSPAGTAFMEKIFQTSYRIPAPSSRDIEHYVQSCAEAAGIADLLDHRLVVLLGYRAARNPRRVKRLVNGLLLEANLNPIWYGLSTEAVIRTLLLQYLYIDFYRLMTTQNEPGSQPEVVDTFVEYTAVRRLLRAGERWGPEETVRVGRLLSRYAMALPEGDDPQGRTPVLRRLEGELPELFPTLAADPMFVSLLRGLMDLEGAQLVLQRLREGVDMPTLFDGEWQWEGELPAATRGDAPGRTLPPQGRRGEDRVPGADRASGEPAGAGTHEGRPAGDRGERPSGDRVSGDRPGGGRTTSEQAPDWNAVTTRSERPAGTGQPAPRTPSQQPPRPAGPADPVSTALDPLDTDTFPPGYAPPAGYAQRTPPSSRTSTDGRGTRRRPVVVVVGFPGAVSGPVALALDRRGLDSEQAFNQVVWDRWLARRPQAVLCHVAAFGVRGQGFELVRAARRAGYDGAVVFHTPSLTPNERRAAEELGAGIAHDTDEAVGLLLAALGQATADPSASSG</sequence>
<dbReference type="Gene3D" id="3.40.50.300">
    <property type="entry name" value="P-loop containing nucleotide triphosphate hydrolases"/>
    <property type="match status" value="1"/>
</dbReference>
<dbReference type="PANTHER" id="PTHR22674">
    <property type="entry name" value="NTPASE, KAP FAMILY P-LOOP DOMAIN-CONTAINING 1"/>
    <property type="match status" value="1"/>
</dbReference>
<dbReference type="RefSeq" id="WP_235031799.1">
    <property type="nucleotide sequence ID" value="NZ_FNVU01000002.1"/>
</dbReference>
<dbReference type="InterPro" id="IPR011646">
    <property type="entry name" value="KAP_P-loop"/>
</dbReference>
<gene>
    <name evidence="3" type="ORF">SAMN05216223_10248</name>
</gene>
<dbReference type="InterPro" id="IPR052754">
    <property type="entry name" value="NTPase_KAP_P-loop"/>
</dbReference>
<dbReference type="AlphaFoldDB" id="A0A1H5UWX2"/>
<proteinExistence type="predicted"/>
<organism evidence="3 4">
    <name type="scientific">Actinacidiphila yanglinensis</name>
    <dbReference type="NCBI Taxonomy" id="310779"/>
    <lineage>
        <taxon>Bacteria</taxon>
        <taxon>Bacillati</taxon>
        <taxon>Actinomycetota</taxon>
        <taxon>Actinomycetes</taxon>
        <taxon>Kitasatosporales</taxon>
        <taxon>Streptomycetaceae</taxon>
        <taxon>Actinacidiphila</taxon>
    </lineage>
</organism>
<protein>
    <submittedName>
        <fullName evidence="3">KAP family P-loop domain-containing protein</fullName>
    </submittedName>
</protein>
<evidence type="ECO:0000256" key="1">
    <source>
        <dbReference type="SAM" id="MobiDB-lite"/>
    </source>
</evidence>
<evidence type="ECO:0000313" key="3">
    <source>
        <dbReference type="EMBL" id="SEF79513.1"/>
    </source>
</evidence>
<accession>A0A1H5UWX2</accession>